<dbReference type="EMBL" id="AP023396">
    <property type="protein sequence ID" value="BCK57095.1"/>
    <property type="molecule type" value="Genomic_DNA"/>
</dbReference>
<protein>
    <submittedName>
        <fullName evidence="1">Uncharacterized protein</fullName>
    </submittedName>
</protein>
<dbReference type="KEGG" id="nwl:NWFMUON74_48670"/>
<organism evidence="1 2">
    <name type="scientific">Nocardia wallacei</name>
    <dbReference type="NCBI Taxonomy" id="480035"/>
    <lineage>
        <taxon>Bacteria</taxon>
        <taxon>Bacillati</taxon>
        <taxon>Actinomycetota</taxon>
        <taxon>Actinomycetes</taxon>
        <taxon>Mycobacteriales</taxon>
        <taxon>Nocardiaceae</taxon>
        <taxon>Nocardia</taxon>
    </lineage>
</organism>
<evidence type="ECO:0000313" key="2">
    <source>
        <dbReference type="Proteomes" id="UP000516173"/>
    </source>
</evidence>
<evidence type="ECO:0000313" key="1">
    <source>
        <dbReference type="EMBL" id="BCK57095.1"/>
    </source>
</evidence>
<sequence length="88" mass="9892">MIVREFLSYPAATSIAPVVASQLLSRGFSPRLHHAGPSLEEWEAELARYGTDYMSHGAAVIQQRLAADLAVLQQQWETLRFPRFHGEL</sequence>
<reference evidence="1 2" key="1">
    <citation type="submission" date="2020-08" db="EMBL/GenBank/DDBJ databases">
        <title>Genome Sequencing of Nocardia wallacei strain FMUON74 and assembly.</title>
        <authorList>
            <person name="Toyokawa M."/>
            <person name="Uesaka K."/>
        </authorList>
    </citation>
    <scope>NUCLEOTIDE SEQUENCE [LARGE SCALE GENOMIC DNA]</scope>
    <source>
        <strain evidence="1 2">FMUON74</strain>
    </source>
</reference>
<dbReference type="Proteomes" id="UP000516173">
    <property type="component" value="Chromosome"/>
</dbReference>
<dbReference type="AlphaFoldDB" id="A0A7G1KP73"/>
<keyword evidence="2" id="KW-1185">Reference proteome</keyword>
<proteinExistence type="predicted"/>
<accession>A0A7G1KP73</accession>
<name>A0A7G1KP73_9NOCA</name>
<gene>
    <name evidence="1" type="ORF">NWFMUON74_48670</name>
</gene>